<comment type="subunit">
    <text evidence="11">Interacts with CtaB.</text>
</comment>
<dbReference type="Pfam" id="PF02628">
    <property type="entry name" value="COX15-CtaA"/>
    <property type="match status" value="1"/>
</dbReference>
<keyword evidence="10" id="KW-1015">Disulfide bond</keyword>
<organism evidence="12 13">
    <name type="scientific">Piscibacillus halophilus</name>
    <dbReference type="NCBI Taxonomy" id="571933"/>
    <lineage>
        <taxon>Bacteria</taxon>
        <taxon>Bacillati</taxon>
        <taxon>Bacillota</taxon>
        <taxon>Bacilli</taxon>
        <taxon>Bacillales</taxon>
        <taxon>Bacillaceae</taxon>
        <taxon>Piscibacillus</taxon>
    </lineage>
</organism>
<evidence type="ECO:0000256" key="6">
    <source>
        <dbReference type="ARBA" id="ARBA00023002"/>
    </source>
</evidence>
<comment type="function">
    <text evidence="11">Catalyzes the conversion of heme O to heme A by two successive hydroxylations of the methyl group at C8. The first hydroxylation forms heme I, the second hydroxylation results in an unstable dihydroxymethyl group, which spontaneously dehydrates, resulting in the formyl group of heme A.</text>
</comment>
<dbReference type="GO" id="GO:0005886">
    <property type="term" value="C:plasma membrane"/>
    <property type="evidence" value="ECO:0007669"/>
    <property type="project" value="UniProtKB-SubCell"/>
</dbReference>
<feature type="transmembrane region" description="Helical" evidence="11">
    <location>
        <begin position="94"/>
        <end position="115"/>
    </location>
</feature>
<keyword evidence="7 11" id="KW-0408">Iron</keyword>
<keyword evidence="6 11" id="KW-0560">Oxidoreductase</keyword>
<evidence type="ECO:0000256" key="9">
    <source>
        <dbReference type="ARBA" id="ARBA00023136"/>
    </source>
</evidence>
<dbReference type="InterPro" id="IPR023755">
    <property type="entry name" value="HemeA_Synthase_type1"/>
</dbReference>
<feature type="transmembrane region" description="Helical" evidence="11">
    <location>
        <begin position="220"/>
        <end position="237"/>
    </location>
</feature>
<name>A0A1H9L685_9BACI</name>
<gene>
    <name evidence="11" type="primary">ctaA</name>
    <name evidence="12" type="ORF">SAMN05216362_14412</name>
</gene>
<accession>A0A1H9L685</accession>
<evidence type="ECO:0000256" key="5">
    <source>
        <dbReference type="ARBA" id="ARBA00022989"/>
    </source>
</evidence>
<keyword evidence="2 11" id="KW-1003">Cell membrane</keyword>
<reference evidence="12 13" key="1">
    <citation type="submission" date="2016-10" db="EMBL/GenBank/DDBJ databases">
        <authorList>
            <person name="de Groot N.N."/>
        </authorList>
    </citation>
    <scope>NUCLEOTIDE SEQUENCE [LARGE SCALE GENOMIC DNA]</scope>
    <source>
        <strain evidence="12 13">DSM 21633</strain>
    </source>
</reference>
<feature type="transmembrane region" description="Helical" evidence="11">
    <location>
        <begin position="277"/>
        <end position="298"/>
    </location>
</feature>
<evidence type="ECO:0000256" key="2">
    <source>
        <dbReference type="ARBA" id="ARBA00022475"/>
    </source>
</evidence>
<dbReference type="GO" id="GO:0120547">
    <property type="term" value="F:heme A synthase activity"/>
    <property type="evidence" value="ECO:0007669"/>
    <property type="project" value="UniProtKB-EC"/>
</dbReference>
<protein>
    <recommendedName>
        <fullName evidence="11">Heme A synthase</fullName>
        <shortName evidence="11">HAS</shortName>
        <ecNumber evidence="11">1.17.99.9</ecNumber>
    </recommendedName>
    <alternativeName>
        <fullName evidence="11">Cytochrome aa3-controlling protein</fullName>
    </alternativeName>
</protein>
<comment type="pathway">
    <text evidence="11">Porphyrin-containing compound metabolism; heme A biosynthesis; heme A from heme O: step 1/1.</text>
</comment>
<sequence length="305" mass="34611">MNKWIKPKPIALISVFVMLFVLIGGALVTKTGSGLGCGRSWPLCEGQLVPKNITPELLIEFSHRLVTGVAIIFVGLLSIIAWRQYQHVRETKFLVVMTIVFFILQSLLGAGAVLFEQTSLIKALHFGISLVSFASVFLLALIIFNFDDKFHTKQLTIPKKLRIQFYGIFTYTLIVVYSGALVRHKEASLACIDWPFCFNNEPFNFSSLGLEQWIQMTHRFFASLLLIWVIGLLIYIWKNYRDHTFIKNGWLLASILIVLQVVLGGLVIITLKNTTIALMHALFISLFFALLSYFMILCNRSAKKD</sequence>
<keyword evidence="3 11" id="KW-0812">Transmembrane</keyword>
<feature type="transmembrane region" description="Helical" evidence="11">
    <location>
        <begin position="165"/>
        <end position="182"/>
    </location>
</feature>
<evidence type="ECO:0000256" key="7">
    <source>
        <dbReference type="ARBA" id="ARBA00023004"/>
    </source>
</evidence>
<comment type="similarity">
    <text evidence="11">Belongs to the COX15/CtaA family. Type 1 subfamily.</text>
</comment>
<keyword evidence="8 11" id="KW-0350">Heme biosynthesis</keyword>
<comment type="cofactor">
    <cofactor evidence="11">
        <name>heme b</name>
        <dbReference type="ChEBI" id="CHEBI:60344"/>
    </cofactor>
</comment>
<evidence type="ECO:0000256" key="3">
    <source>
        <dbReference type="ARBA" id="ARBA00022692"/>
    </source>
</evidence>
<dbReference type="RefSeq" id="WP_338157658.1">
    <property type="nucleotide sequence ID" value="NZ_FOES01000044.1"/>
</dbReference>
<dbReference type="InterPro" id="IPR050450">
    <property type="entry name" value="COX15/CtaA_HemeA_synthase"/>
</dbReference>
<evidence type="ECO:0000256" key="4">
    <source>
        <dbReference type="ARBA" id="ARBA00022723"/>
    </source>
</evidence>
<feature type="transmembrane region" description="Helical" evidence="11">
    <location>
        <begin position="121"/>
        <end position="144"/>
    </location>
</feature>
<dbReference type="STRING" id="571933.SAMN05216362_14412"/>
<feature type="transmembrane region" description="Helical" evidence="11">
    <location>
        <begin position="9"/>
        <end position="28"/>
    </location>
</feature>
<keyword evidence="5 11" id="KW-1133">Transmembrane helix</keyword>
<keyword evidence="13" id="KW-1185">Reference proteome</keyword>
<evidence type="ECO:0000256" key="8">
    <source>
        <dbReference type="ARBA" id="ARBA00023133"/>
    </source>
</evidence>
<evidence type="ECO:0000313" key="12">
    <source>
        <dbReference type="EMBL" id="SER06749.1"/>
    </source>
</evidence>
<dbReference type="GO" id="GO:0006784">
    <property type="term" value="P:heme A biosynthetic process"/>
    <property type="evidence" value="ECO:0007669"/>
    <property type="project" value="UniProtKB-UniRule"/>
</dbReference>
<dbReference type="UniPathway" id="UPA00269">
    <property type="reaction ID" value="UER00713"/>
</dbReference>
<dbReference type="HAMAP" id="MF_01664">
    <property type="entry name" value="HemeA_synth_type1"/>
    <property type="match status" value="1"/>
</dbReference>
<proteinExistence type="inferred from homology"/>
<dbReference type="EC" id="1.17.99.9" evidence="11"/>
<keyword evidence="9 11" id="KW-0472">Membrane</keyword>
<dbReference type="Proteomes" id="UP000199427">
    <property type="component" value="Unassembled WGS sequence"/>
</dbReference>
<comment type="subcellular location">
    <subcellularLocation>
        <location evidence="11">Cell membrane</location>
        <topology evidence="11">Multi-pass membrane protein</topology>
    </subcellularLocation>
    <subcellularLocation>
        <location evidence="1">Membrane</location>
        <topology evidence="1">Multi-pass membrane protein</topology>
    </subcellularLocation>
</comment>
<dbReference type="AlphaFoldDB" id="A0A1H9L685"/>
<evidence type="ECO:0000256" key="1">
    <source>
        <dbReference type="ARBA" id="ARBA00004141"/>
    </source>
</evidence>
<dbReference type="InterPro" id="IPR003780">
    <property type="entry name" value="COX15/CtaA_fam"/>
</dbReference>
<feature type="binding site" description="axial binding residue" evidence="11">
    <location>
        <position position="280"/>
    </location>
    <ligand>
        <name>heme</name>
        <dbReference type="ChEBI" id="CHEBI:30413"/>
    </ligand>
    <ligandPart>
        <name>Fe</name>
        <dbReference type="ChEBI" id="CHEBI:18248"/>
    </ligandPart>
</feature>
<dbReference type="PANTHER" id="PTHR35457">
    <property type="entry name" value="HEME A SYNTHASE"/>
    <property type="match status" value="1"/>
</dbReference>
<keyword evidence="4 11" id="KW-0479">Metal-binding</keyword>
<dbReference type="GO" id="GO:0046872">
    <property type="term" value="F:metal ion binding"/>
    <property type="evidence" value="ECO:0007669"/>
    <property type="project" value="UniProtKB-KW"/>
</dbReference>
<dbReference type="EMBL" id="FOES01000044">
    <property type="protein sequence ID" value="SER06749.1"/>
    <property type="molecule type" value="Genomic_DNA"/>
</dbReference>
<feature type="transmembrane region" description="Helical" evidence="11">
    <location>
        <begin position="61"/>
        <end position="82"/>
    </location>
</feature>
<dbReference type="PANTHER" id="PTHR35457:SF1">
    <property type="entry name" value="HEME A SYNTHASE"/>
    <property type="match status" value="1"/>
</dbReference>
<evidence type="ECO:0000256" key="11">
    <source>
        <dbReference type="HAMAP-Rule" id="MF_01664"/>
    </source>
</evidence>
<evidence type="ECO:0000256" key="10">
    <source>
        <dbReference type="ARBA" id="ARBA00023157"/>
    </source>
</evidence>
<evidence type="ECO:0000313" key="13">
    <source>
        <dbReference type="Proteomes" id="UP000199427"/>
    </source>
</evidence>
<feature type="transmembrane region" description="Helical" evidence="11">
    <location>
        <begin position="249"/>
        <end position="271"/>
    </location>
</feature>
<comment type="catalytic activity">
    <reaction evidence="11">
        <text>Fe(II)-heme o + 2 A + H2O = Fe(II)-heme a + 2 AH2</text>
        <dbReference type="Rhea" id="RHEA:63388"/>
        <dbReference type="ChEBI" id="CHEBI:13193"/>
        <dbReference type="ChEBI" id="CHEBI:15377"/>
        <dbReference type="ChEBI" id="CHEBI:17499"/>
        <dbReference type="ChEBI" id="CHEBI:60530"/>
        <dbReference type="ChEBI" id="CHEBI:61715"/>
        <dbReference type="EC" id="1.17.99.9"/>
    </reaction>
</comment>
<feature type="binding site" description="axial binding residue" evidence="11">
    <location>
        <position position="218"/>
    </location>
    <ligand>
        <name>heme</name>
        <dbReference type="ChEBI" id="CHEBI:30413"/>
    </ligand>
    <ligandPart>
        <name>Fe</name>
        <dbReference type="ChEBI" id="CHEBI:18248"/>
    </ligandPart>
</feature>